<feature type="compositionally biased region" description="Polar residues" evidence="1">
    <location>
        <begin position="40"/>
        <end position="50"/>
    </location>
</feature>
<feature type="region of interest" description="Disordered" evidence="1">
    <location>
        <begin position="23"/>
        <end position="50"/>
    </location>
</feature>
<feature type="compositionally biased region" description="Pro residues" evidence="1">
    <location>
        <begin position="27"/>
        <end position="38"/>
    </location>
</feature>
<accession>A0A0C9XFM7</accession>
<dbReference type="Proteomes" id="UP000054477">
    <property type="component" value="Unassembled WGS sequence"/>
</dbReference>
<evidence type="ECO:0000256" key="1">
    <source>
        <dbReference type="SAM" id="MobiDB-lite"/>
    </source>
</evidence>
<dbReference type="HOGENOM" id="CLU_1816100_0_0_1"/>
<organism evidence="2 3">
    <name type="scientific">Laccaria amethystina LaAM-08-1</name>
    <dbReference type="NCBI Taxonomy" id="1095629"/>
    <lineage>
        <taxon>Eukaryota</taxon>
        <taxon>Fungi</taxon>
        <taxon>Dikarya</taxon>
        <taxon>Basidiomycota</taxon>
        <taxon>Agaricomycotina</taxon>
        <taxon>Agaricomycetes</taxon>
        <taxon>Agaricomycetidae</taxon>
        <taxon>Agaricales</taxon>
        <taxon>Agaricineae</taxon>
        <taxon>Hydnangiaceae</taxon>
        <taxon>Laccaria</taxon>
    </lineage>
</organism>
<feature type="compositionally biased region" description="Polar residues" evidence="1">
    <location>
        <begin position="78"/>
        <end position="96"/>
    </location>
</feature>
<protein>
    <submittedName>
        <fullName evidence="2">Unplaced genomic scaffold K443scaffold_238, whole genome shotgun sequence</fullName>
    </submittedName>
</protein>
<dbReference type="AlphaFoldDB" id="A0A0C9XFM7"/>
<proteinExistence type="predicted"/>
<reference evidence="2 3" key="1">
    <citation type="submission" date="2014-04" db="EMBL/GenBank/DDBJ databases">
        <authorList>
            <consortium name="DOE Joint Genome Institute"/>
            <person name="Kuo A."/>
            <person name="Kohler A."/>
            <person name="Nagy L.G."/>
            <person name="Floudas D."/>
            <person name="Copeland A."/>
            <person name="Barry K.W."/>
            <person name="Cichocki N."/>
            <person name="Veneault-Fourrey C."/>
            <person name="LaButti K."/>
            <person name="Lindquist E.A."/>
            <person name="Lipzen A."/>
            <person name="Lundell T."/>
            <person name="Morin E."/>
            <person name="Murat C."/>
            <person name="Sun H."/>
            <person name="Tunlid A."/>
            <person name="Henrissat B."/>
            <person name="Grigoriev I.V."/>
            <person name="Hibbett D.S."/>
            <person name="Martin F."/>
            <person name="Nordberg H.P."/>
            <person name="Cantor M.N."/>
            <person name="Hua S.X."/>
        </authorList>
    </citation>
    <scope>NUCLEOTIDE SEQUENCE [LARGE SCALE GENOMIC DNA]</scope>
    <source>
        <strain evidence="2 3">LaAM-08-1</strain>
    </source>
</reference>
<evidence type="ECO:0000313" key="3">
    <source>
        <dbReference type="Proteomes" id="UP000054477"/>
    </source>
</evidence>
<evidence type="ECO:0000313" key="2">
    <source>
        <dbReference type="EMBL" id="KIJ94932.1"/>
    </source>
</evidence>
<sequence>MVNECLACHWFYSFGEGVVPNATTPDTLPPPPTLPPLAVPSSQPSSTFLSTGEQLSKLCVHAPNCKQLANNGRPPPSLTNGLSQGVGSSLPQQAVSSCVVEWPSSPDERSPPTLDEQPPLNEWPRLDEQPPPSLDRQSPPVC</sequence>
<feature type="region of interest" description="Disordered" evidence="1">
    <location>
        <begin position="69"/>
        <end position="142"/>
    </location>
</feature>
<keyword evidence="3" id="KW-1185">Reference proteome</keyword>
<name>A0A0C9XFM7_9AGAR</name>
<reference evidence="3" key="2">
    <citation type="submission" date="2015-01" db="EMBL/GenBank/DDBJ databases">
        <title>Evolutionary Origins and Diversification of the Mycorrhizal Mutualists.</title>
        <authorList>
            <consortium name="DOE Joint Genome Institute"/>
            <consortium name="Mycorrhizal Genomics Consortium"/>
            <person name="Kohler A."/>
            <person name="Kuo A."/>
            <person name="Nagy L.G."/>
            <person name="Floudas D."/>
            <person name="Copeland A."/>
            <person name="Barry K.W."/>
            <person name="Cichocki N."/>
            <person name="Veneault-Fourrey C."/>
            <person name="LaButti K."/>
            <person name="Lindquist E.A."/>
            <person name="Lipzen A."/>
            <person name="Lundell T."/>
            <person name="Morin E."/>
            <person name="Murat C."/>
            <person name="Riley R."/>
            <person name="Ohm R."/>
            <person name="Sun H."/>
            <person name="Tunlid A."/>
            <person name="Henrissat B."/>
            <person name="Grigoriev I.V."/>
            <person name="Hibbett D.S."/>
            <person name="Martin F."/>
        </authorList>
    </citation>
    <scope>NUCLEOTIDE SEQUENCE [LARGE SCALE GENOMIC DNA]</scope>
    <source>
        <strain evidence="3">LaAM-08-1</strain>
    </source>
</reference>
<gene>
    <name evidence="2" type="ORF">K443DRAFT_11721</name>
</gene>
<dbReference type="EMBL" id="KN838773">
    <property type="protein sequence ID" value="KIJ94932.1"/>
    <property type="molecule type" value="Genomic_DNA"/>
</dbReference>